<dbReference type="Proteomes" id="UP000032142">
    <property type="component" value="Unassembled WGS sequence"/>
</dbReference>
<organism evidence="1 2">
    <name type="scientific">Gossypium arboreum</name>
    <name type="common">Tree cotton</name>
    <name type="synonym">Gossypium nanking</name>
    <dbReference type="NCBI Taxonomy" id="29729"/>
    <lineage>
        <taxon>Eukaryota</taxon>
        <taxon>Viridiplantae</taxon>
        <taxon>Streptophyta</taxon>
        <taxon>Embryophyta</taxon>
        <taxon>Tracheophyta</taxon>
        <taxon>Spermatophyta</taxon>
        <taxon>Magnoliopsida</taxon>
        <taxon>eudicotyledons</taxon>
        <taxon>Gunneridae</taxon>
        <taxon>Pentapetalae</taxon>
        <taxon>rosids</taxon>
        <taxon>malvids</taxon>
        <taxon>Malvales</taxon>
        <taxon>Malvaceae</taxon>
        <taxon>Malvoideae</taxon>
        <taxon>Gossypium</taxon>
    </lineage>
</organism>
<sequence length="26" mass="3030">MFSLETLLHVFIRNPSYLKCSTLKTS</sequence>
<gene>
    <name evidence="1" type="ORF">F383_32127</name>
</gene>
<name>A0A0B0N2C9_GOSAR</name>
<accession>A0A0B0N2C9</accession>
<dbReference type="EMBL" id="JRRC01440159">
    <property type="protein sequence ID" value="KHG05929.1"/>
    <property type="molecule type" value="Genomic_DNA"/>
</dbReference>
<evidence type="ECO:0000313" key="2">
    <source>
        <dbReference type="Proteomes" id="UP000032142"/>
    </source>
</evidence>
<keyword evidence="2" id="KW-1185">Reference proteome</keyword>
<reference evidence="2" key="1">
    <citation type="submission" date="2014-09" db="EMBL/GenBank/DDBJ databases">
        <authorList>
            <person name="Mudge J."/>
            <person name="Ramaraj T."/>
            <person name="Lindquist I.E."/>
            <person name="Bharti A.K."/>
            <person name="Sundararajan A."/>
            <person name="Cameron C.T."/>
            <person name="Woodward J.E."/>
            <person name="May G.D."/>
            <person name="Brubaker C."/>
            <person name="Broadhvest J."/>
            <person name="Wilkins T.A."/>
        </authorList>
    </citation>
    <scope>NUCLEOTIDE SEQUENCE</scope>
    <source>
        <strain evidence="2">cv. AKA8401</strain>
    </source>
</reference>
<evidence type="ECO:0000313" key="1">
    <source>
        <dbReference type="EMBL" id="KHG05929.1"/>
    </source>
</evidence>
<dbReference type="AlphaFoldDB" id="A0A0B0N2C9"/>
<comment type="caution">
    <text evidence="1">The sequence shown here is derived from an EMBL/GenBank/DDBJ whole genome shotgun (WGS) entry which is preliminary data.</text>
</comment>
<protein>
    <submittedName>
        <fullName evidence="1">Uncharacterized protein</fullName>
    </submittedName>
</protein>
<proteinExistence type="predicted"/>